<evidence type="ECO:0000313" key="3">
    <source>
        <dbReference type="EMBL" id="CAR17845.1"/>
    </source>
</evidence>
<name>A0A0H3MQK4_ECO7I</name>
<dbReference type="CDD" id="cd02440">
    <property type="entry name" value="AdoMet_MTases"/>
    <property type="match status" value="1"/>
</dbReference>
<evidence type="ECO:0000259" key="2">
    <source>
        <dbReference type="Pfam" id="PF12147"/>
    </source>
</evidence>
<dbReference type="Pfam" id="PF12147">
    <property type="entry name" value="Methyltransf_20"/>
    <property type="match status" value="1"/>
</dbReference>
<dbReference type="InterPro" id="IPR051044">
    <property type="entry name" value="MAG_DAG_Lipase"/>
</dbReference>
<proteinExistence type="predicted"/>
<dbReference type="HOGENOM" id="CLU_038914_0_0_6"/>
<organism evidence="3 4">
    <name type="scientific">Escherichia coli O7:K1 (strain IAI39 / ExPEC)</name>
    <dbReference type="NCBI Taxonomy" id="585057"/>
    <lineage>
        <taxon>Bacteria</taxon>
        <taxon>Pseudomonadati</taxon>
        <taxon>Pseudomonadota</taxon>
        <taxon>Gammaproteobacteria</taxon>
        <taxon>Enterobacterales</taxon>
        <taxon>Enterobacteriaceae</taxon>
        <taxon>Escherichia</taxon>
    </lineage>
</organism>
<dbReference type="InterPro" id="IPR022742">
    <property type="entry name" value="Hydrolase_4"/>
</dbReference>
<dbReference type="InterPro" id="IPR029058">
    <property type="entry name" value="AB_hydrolase_fold"/>
</dbReference>
<accession>A0A0H3MQK4</accession>
<dbReference type="SUPFAM" id="SSF53335">
    <property type="entry name" value="S-adenosyl-L-methionine-dependent methyltransferases"/>
    <property type="match status" value="1"/>
</dbReference>
<dbReference type="FunFam" id="3.40.50.1820:FF:000201">
    <property type="entry name" value="Alpha/beta fold hydrolase"/>
    <property type="match status" value="1"/>
</dbReference>
<dbReference type="KEGG" id="ect:ECIAI39_1714"/>
<dbReference type="STRING" id="585057.ECIAI39_1714"/>
<evidence type="ECO:0000313" key="4">
    <source>
        <dbReference type="Proteomes" id="UP000000749"/>
    </source>
</evidence>
<dbReference type="InterPro" id="IPR022744">
    <property type="entry name" value="MeTrfase_dom_put"/>
</dbReference>
<feature type="domain" description="Methyltransferase" evidence="2">
    <location>
        <begin position="278"/>
        <end position="585"/>
    </location>
</feature>
<keyword evidence="3" id="KW-0378">Hydrolase</keyword>
<dbReference type="PANTHER" id="PTHR11614">
    <property type="entry name" value="PHOSPHOLIPASE-RELATED"/>
    <property type="match status" value="1"/>
</dbReference>
<dbReference type="PATRIC" id="fig|585057.6.peg.1789"/>
<dbReference type="Gene3D" id="3.40.50.1820">
    <property type="entry name" value="alpha/beta hydrolase"/>
    <property type="match status" value="1"/>
</dbReference>
<feature type="domain" description="Serine aminopeptidase S33" evidence="1">
    <location>
        <begin position="32"/>
        <end position="269"/>
    </location>
</feature>
<dbReference type="AlphaFoldDB" id="A0A0H3MQK4"/>
<protein>
    <submittedName>
        <fullName evidence="3">Putative hydrolase</fullName>
    </submittedName>
</protein>
<dbReference type="Gene3D" id="3.40.50.150">
    <property type="entry name" value="Vaccinia Virus protein VP39"/>
    <property type="match status" value="1"/>
</dbReference>
<sequence length="588" mass="65737">MENSRIPGEHFFTTSDNTALFYRHWPTLQPGAKKVIVLFHRGHRGHEHSGRLQHIVDELAMPDTAFYAWDARGHGQTSGPRGYSPSLARSVQDVDEFVRFAASDSQVGLEEVVVIAQSVGAVMVATWVHDYAPAIRGLVLASPAFKVKLYVPLARPALALWHRLRGLFFINSYVKGRYLTHDRQRVASFNNDPLITRAIAVNILLDLYKTSERIVSDAAAITLPTQLLISGDDYVVHRQPQIDFYQRLRSPLKELYLLPGFYHDTLGEENRALVFEKMQSFISHLYANKSQKFDYQHEDCTGPSADRWRLLSGGPVPLSPVDLAYRFMRKAMKLFGTHSAGLHLGMSTGFDSGSSLDYVYQNQPQGSNAFGRLIDKIYLNSVGWRGIRQRKTHLQILIKQAVADLHAKGLAVRVVDIAAGHGRYVLDALANEPAVSDILLRDYSELNVAQGQEMIAQRGMSGRVRFEQGDAFNPEELSALTPRPTLAIVSGLYELFPENEQVKNSLAGLANAIDPGGILLYTGQPWHPQLELIAGVLTSHKDGKPWVMRVRSQGEMDSLVHDAGFDKCTQRIDVWGIFTVSMAVRRDN</sequence>
<dbReference type="RefSeq" id="WP_000431882.1">
    <property type="nucleotide sequence ID" value="NC_011750.1"/>
</dbReference>
<reference evidence="4" key="1">
    <citation type="journal article" date="2009" name="PLoS Genet.">
        <title>Organised genome dynamics in the Escherichia coli species results in highly diverse adaptive paths.</title>
        <authorList>
            <person name="Touchon M."/>
            <person name="Hoede C."/>
            <person name="Tenaillon O."/>
            <person name="Barbe V."/>
            <person name="Baeriswyl S."/>
            <person name="Bidet P."/>
            <person name="Bingen E."/>
            <person name="Bonacorsi S."/>
            <person name="Bouchier C."/>
            <person name="Bouvet O."/>
            <person name="Calteau A."/>
            <person name="Chiapello H."/>
            <person name="Clermont O."/>
            <person name="Cruveiller S."/>
            <person name="Danchin A."/>
            <person name="Diard M."/>
            <person name="Dossat C."/>
            <person name="Karoui M.E."/>
            <person name="Frapy E."/>
            <person name="Garry L."/>
            <person name="Ghigo J.M."/>
            <person name="Gilles A.M."/>
            <person name="Johnson J."/>
            <person name="Le Bouguenec C."/>
            <person name="Lescat M."/>
            <person name="Mangenot S."/>
            <person name="Martinez-Jehanne V."/>
            <person name="Matic I."/>
            <person name="Nassif X."/>
            <person name="Oztas S."/>
            <person name="Petit M.A."/>
            <person name="Pichon C."/>
            <person name="Rouy Z."/>
            <person name="Ruf C.S."/>
            <person name="Schneider D."/>
            <person name="Tourret J."/>
            <person name="Vacherie B."/>
            <person name="Vallenet D."/>
            <person name="Medigue C."/>
            <person name="Rocha E.P.C."/>
            <person name="Denamur E."/>
        </authorList>
    </citation>
    <scope>NUCLEOTIDE SEQUENCE [LARGE SCALE GENOMIC DNA]</scope>
    <source>
        <strain evidence="4">IAI39 / ExPEC</strain>
    </source>
</reference>
<dbReference type="InterPro" id="IPR029063">
    <property type="entry name" value="SAM-dependent_MTases_sf"/>
</dbReference>
<dbReference type="EMBL" id="CU928164">
    <property type="protein sequence ID" value="CAR17845.1"/>
    <property type="molecule type" value="Genomic_DNA"/>
</dbReference>
<dbReference type="Proteomes" id="UP000000749">
    <property type="component" value="Chromosome"/>
</dbReference>
<dbReference type="GO" id="GO:0016787">
    <property type="term" value="F:hydrolase activity"/>
    <property type="evidence" value="ECO:0007669"/>
    <property type="project" value="UniProtKB-KW"/>
</dbReference>
<dbReference type="Pfam" id="PF12146">
    <property type="entry name" value="Hydrolase_4"/>
    <property type="match status" value="1"/>
</dbReference>
<dbReference type="SUPFAM" id="SSF53474">
    <property type="entry name" value="alpha/beta-Hydrolases"/>
    <property type="match status" value="1"/>
</dbReference>
<evidence type="ECO:0000259" key="1">
    <source>
        <dbReference type="Pfam" id="PF12146"/>
    </source>
</evidence>
<gene>
    <name evidence="3" type="primary">ynbC</name>
    <name evidence="3" type="ordered locus">ECIAI39_1714</name>
</gene>